<proteinExistence type="predicted"/>
<organism evidence="2">
    <name type="scientific">Puccinia triticina (isolate 1-1 / race 1 (BBBD))</name>
    <name type="common">Brown leaf rust fungus</name>
    <dbReference type="NCBI Taxonomy" id="630390"/>
    <lineage>
        <taxon>Eukaryota</taxon>
        <taxon>Fungi</taxon>
        <taxon>Dikarya</taxon>
        <taxon>Basidiomycota</taxon>
        <taxon>Pucciniomycotina</taxon>
        <taxon>Pucciniomycetes</taxon>
        <taxon>Pucciniales</taxon>
        <taxon>Pucciniaceae</taxon>
        <taxon>Puccinia</taxon>
    </lineage>
</organism>
<name>A0A180G011_PUCT1</name>
<dbReference type="VEuPathDB" id="FungiDB:PTTG_02240"/>
<reference evidence="2" key="2">
    <citation type="submission" date="2016-05" db="EMBL/GenBank/DDBJ databases">
        <title>Comparative analysis highlights variable genome content of wheat rusts and divergence of the mating loci.</title>
        <authorList>
            <person name="Cuomo C.A."/>
            <person name="Bakkeren G."/>
            <person name="Szabo L."/>
            <person name="Khalil H."/>
            <person name="Joly D."/>
            <person name="Goldberg J."/>
            <person name="Young S."/>
            <person name="Zeng Q."/>
            <person name="Fellers J."/>
        </authorList>
    </citation>
    <scope>NUCLEOTIDE SEQUENCE [LARGE SCALE GENOMIC DNA]</scope>
    <source>
        <strain evidence="2">1-1 BBBD Race 1</strain>
    </source>
</reference>
<keyword evidence="4" id="KW-1185">Reference proteome</keyword>
<reference evidence="3 4" key="3">
    <citation type="journal article" date="2017" name="G3 (Bethesda)">
        <title>Comparative analysis highlights variable genome content of wheat rusts and divergence of the mating loci.</title>
        <authorList>
            <person name="Cuomo C.A."/>
            <person name="Bakkeren G."/>
            <person name="Khalil H.B."/>
            <person name="Panwar V."/>
            <person name="Joly D."/>
            <person name="Linning R."/>
            <person name="Sakthikumar S."/>
            <person name="Song X."/>
            <person name="Adiconis X."/>
            <person name="Fan L."/>
            <person name="Goldberg J.M."/>
            <person name="Levin J.Z."/>
            <person name="Young S."/>
            <person name="Zeng Q."/>
            <person name="Anikster Y."/>
            <person name="Bruce M."/>
            <person name="Wang M."/>
            <person name="Yin C."/>
            <person name="McCallum B."/>
            <person name="Szabo L.J."/>
            <person name="Hulbert S."/>
            <person name="Chen X."/>
            <person name="Fellers J.P."/>
        </authorList>
    </citation>
    <scope>NUCLEOTIDE SEQUENCE</scope>
    <source>
        <strain evidence="4">Isolate 1-1 / race 1 (BBBD)</strain>
        <strain evidence="3">isolate 1-1 / race 1 (BBBD)</strain>
    </source>
</reference>
<reference evidence="2" key="1">
    <citation type="submission" date="2009-11" db="EMBL/GenBank/DDBJ databases">
        <authorList>
            <consortium name="The Broad Institute Genome Sequencing Platform"/>
            <person name="Ward D."/>
            <person name="Feldgarden M."/>
            <person name="Earl A."/>
            <person name="Young S.K."/>
            <person name="Zeng Q."/>
            <person name="Koehrsen M."/>
            <person name="Alvarado L."/>
            <person name="Berlin A."/>
            <person name="Bochicchio J."/>
            <person name="Borenstein D."/>
            <person name="Chapman S.B."/>
            <person name="Chen Z."/>
            <person name="Engels R."/>
            <person name="Freedman E."/>
            <person name="Gellesch M."/>
            <person name="Goldberg J."/>
            <person name="Griggs A."/>
            <person name="Gujja S."/>
            <person name="Heilman E."/>
            <person name="Heiman D."/>
            <person name="Hepburn T."/>
            <person name="Howarth C."/>
            <person name="Jen D."/>
            <person name="Larson L."/>
            <person name="Lewis B."/>
            <person name="Mehta T."/>
            <person name="Park D."/>
            <person name="Pearson M."/>
            <person name="Roberts A."/>
            <person name="Saif S."/>
            <person name="Shea T."/>
            <person name="Shenoy N."/>
            <person name="Sisk P."/>
            <person name="Stolte C."/>
            <person name="Sykes S."/>
            <person name="Thomson T."/>
            <person name="Walk T."/>
            <person name="White J."/>
            <person name="Yandava C."/>
            <person name="Izard J."/>
            <person name="Baranova O.V."/>
            <person name="Blanton J.M."/>
            <person name="Tanner A.C."/>
            <person name="Dewhirst F.E."/>
            <person name="Haas B."/>
            <person name="Nusbaum C."/>
            <person name="Birren B."/>
        </authorList>
    </citation>
    <scope>NUCLEOTIDE SEQUENCE [LARGE SCALE GENOMIC DNA]</scope>
    <source>
        <strain evidence="2">1-1 BBBD Race 1</strain>
    </source>
</reference>
<evidence type="ECO:0000313" key="2">
    <source>
        <dbReference type="EMBL" id="OAV86026.1"/>
    </source>
</evidence>
<protein>
    <submittedName>
        <fullName evidence="2 3">Uncharacterized protein</fullName>
    </submittedName>
</protein>
<evidence type="ECO:0000313" key="3">
    <source>
        <dbReference type="EnsemblFungi" id="PTTG_02240-t43_1-p1"/>
    </source>
</evidence>
<accession>A0A180G011</accession>
<dbReference type="Proteomes" id="UP000005240">
    <property type="component" value="Unassembled WGS sequence"/>
</dbReference>
<dbReference type="OrthoDB" id="10637076at2759"/>
<dbReference type="EMBL" id="ADAS02001904">
    <property type="protein sequence ID" value="OAV86026.1"/>
    <property type="molecule type" value="Genomic_DNA"/>
</dbReference>
<dbReference type="AlphaFoldDB" id="A0A180G011"/>
<feature type="compositionally biased region" description="Basic residues" evidence="1">
    <location>
        <begin position="1"/>
        <end position="11"/>
    </location>
</feature>
<evidence type="ECO:0000313" key="4">
    <source>
        <dbReference type="Proteomes" id="UP000005240"/>
    </source>
</evidence>
<reference evidence="3" key="4">
    <citation type="submission" date="2025-05" db="UniProtKB">
        <authorList>
            <consortium name="EnsemblFungi"/>
        </authorList>
    </citation>
    <scope>IDENTIFICATION</scope>
    <source>
        <strain evidence="3">isolate 1-1 / race 1 (BBBD)</strain>
    </source>
</reference>
<feature type="region of interest" description="Disordered" evidence="1">
    <location>
        <begin position="1"/>
        <end position="21"/>
    </location>
</feature>
<gene>
    <name evidence="2" type="ORF">PTTG_02240</name>
</gene>
<evidence type="ECO:0000256" key="1">
    <source>
        <dbReference type="SAM" id="MobiDB-lite"/>
    </source>
</evidence>
<feature type="compositionally biased region" description="Basic and acidic residues" evidence="1">
    <location>
        <begin position="182"/>
        <end position="194"/>
    </location>
</feature>
<feature type="region of interest" description="Disordered" evidence="1">
    <location>
        <begin position="153"/>
        <end position="205"/>
    </location>
</feature>
<dbReference type="EnsemblFungi" id="PTTG_02240-t43_1">
    <property type="protein sequence ID" value="PTTG_02240-t43_1-p1"/>
    <property type="gene ID" value="PTTG_02240"/>
</dbReference>
<sequence length="297" mass="32567">MTTLKPARRNSLRPEEQSNGIMGPEKQSILRIIMLYPISKPSRLLPRPHRLPVHQPSLILRSLKEIDCAIPEFKEAFACARQPSSPLNPTSSAPGLLLHLLTIRLDYEGLPRELVKVVIQHGQGAGEVEVMIGNNFLRDEARRRWKVKMMTAQSSPKLVEPADSAPGAAVGIEKPLPEDEESKSSPEEIKDARTGKSLSSSSKQIDIAPKPIETMLLKHHSPKTSSLNMSSLQQATHNLALFDAQTKKLVALTAAAPEARLVATINTRTGLFLRDHMSLICSSGLLGTHFSPHPPPP</sequence>